<feature type="transmembrane region" description="Helical" evidence="12">
    <location>
        <begin position="193"/>
        <end position="212"/>
    </location>
</feature>
<feature type="transmembrane region" description="Helical" evidence="12">
    <location>
        <begin position="97"/>
        <end position="117"/>
    </location>
</feature>
<dbReference type="EMBL" id="QZBN01002174">
    <property type="protein sequence ID" value="THZ12625.1"/>
    <property type="molecule type" value="Genomic_DNA"/>
</dbReference>
<dbReference type="InterPro" id="IPR043476">
    <property type="entry name" value="Yro2-like_7TM"/>
</dbReference>
<dbReference type="FunFam" id="1.20.1070.10:FF:000160">
    <property type="entry name" value="Related to Opsin-1"/>
    <property type="match status" value="1"/>
</dbReference>
<keyword evidence="3" id="KW-0600">Photoreceptor protein</keyword>
<dbReference type="InterPro" id="IPR018229">
    <property type="entry name" value="Rhodopsin_retinal_BS"/>
</dbReference>
<evidence type="ECO:0000256" key="2">
    <source>
        <dbReference type="ARBA" id="ARBA00008130"/>
    </source>
</evidence>
<evidence type="ECO:0000256" key="6">
    <source>
        <dbReference type="ARBA" id="ARBA00022925"/>
    </source>
</evidence>
<feature type="transmembrane region" description="Helical" evidence="12">
    <location>
        <begin position="21"/>
        <end position="40"/>
    </location>
</feature>
<gene>
    <name evidence="13" type="ORF">D6C90_10364</name>
</gene>
<keyword evidence="7 12" id="KW-1133">Transmembrane helix</keyword>
<proteinExistence type="inferred from homology"/>
<comment type="subcellular location">
    <subcellularLocation>
        <location evidence="1">Membrane</location>
        <topology evidence="1">Multi-pass membrane protein</topology>
    </subcellularLocation>
</comment>
<evidence type="ECO:0000256" key="4">
    <source>
        <dbReference type="ARBA" id="ARBA00022606"/>
    </source>
</evidence>
<keyword evidence="4" id="KW-0716">Sensory transduction</keyword>
<dbReference type="GO" id="GO:0007602">
    <property type="term" value="P:phototransduction"/>
    <property type="evidence" value="ECO:0007669"/>
    <property type="project" value="UniProtKB-KW"/>
</dbReference>
<evidence type="ECO:0000313" key="14">
    <source>
        <dbReference type="Proteomes" id="UP000310121"/>
    </source>
</evidence>
<dbReference type="SMART" id="SM01021">
    <property type="entry name" value="Bac_rhodopsin"/>
    <property type="match status" value="1"/>
</dbReference>
<organism evidence="13 14">
    <name type="scientific">Aureobasidium pullulans</name>
    <name type="common">Black yeast</name>
    <name type="synonym">Pullularia pullulans</name>
    <dbReference type="NCBI Taxonomy" id="5580"/>
    <lineage>
        <taxon>Eukaryota</taxon>
        <taxon>Fungi</taxon>
        <taxon>Dikarya</taxon>
        <taxon>Ascomycota</taxon>
        <taxon>Pezizomycotina</taxon>
        <taxon>Dothideomycetes</taxon>
        <taxon>Dothideomycetidae</taxon>
        <taxon>Dothideales</taxon>
        <taxon>Saccotheciaceae</taxon>
        <taxon>Aureobasidium</taxon>
    </lineage>
</organism>
<keyword evidence="9 12" id="KW-0472">Membrane</keyword>
<feature type="transmembrane region" description="Helical" evidence="12">
    <location>
        <begin position="155"/>
        <end position="173"/>
    </location>
</feature>
<feature type="compositionally biased region" description="Polar residues" evidence="11">
    <location>
        <begin position="252"/>
        <end position="265"/>
    </location>
</feature>
<name>A0A4S9SQD6_AURPU</name>
<dbReference type="Pfam" id="PF01036">
    <property type="entry name" value="Bac_rhodopsin"/>
    <property type="match status" value="1"/>
</dbReference>
<evidence type="ECO:0000313" key="13">
    <source>
        <dbReference type="EMBL" id="THZ12625.1"/>
    </source>
</evidence>
<dbReference type="GO" id="GO:0005783">
    <property type="term" value="C:endoplasmic reticulum"/>
    <property type="evidence" value="ECO:0007669"/>
    <property type="project" value="TreeGrafter"/>
</dbReference>
<keyword evidence="6" id="KW-0681">Retinal protein</keyword>
<dbReference type="PROSITE" id="PS00950">
    <property type="entry name" value="BACTERIAL_OPSIN_1"/>
    <property type="match status" value="1"/>
</dbReference>
<keyword evidence="8" id="KW-0157">Chromophore</keyword>
<dbReference type="CDD" id="cd15239">
    <property type="entry name" value="7tm_YRO2_fungal-like"/>
    <property type="match status" value="1"/>
</dbReference>
<evidence type="ECO:0000256" key="1">
    <source>
        <dbReference type="ARBA" id="ARBA00004141"/>
    </source>
</evidence>
<evidence type="ECO:0000256" key="5">
    <source>
        <dbReference type="ARBA" id="ARBA00022692"/>
    </source>
</evidence>
<feature type="region of interest" description="Disordered" evidence="11">
    <location>
        <begin position="238"/>
        <end position="282"/>
    </location>
</feature>
<accession>A0A4S9SQD6</accession>
<keyword evidence="5 12" id="KW-0812">Transmembrane</keyword>
<evidence type="ECO:0000256" key="3">
    <source>
        <dbReference type="ARBA" id="ARBA00022543"/>
    </source>
</evidence>
<evidence type="ECO:0000256" key="12">
    <source>
        <dbReference type="SAM" id="Phobius"/>
    </source>
</evidence>
<sequence>MGATAIGILCTSYLKPRSDRIFFYMCAAICTTACIAYYAMGSNLGWTPIDNEWRRQISGVDGRNREIFYVRYIDWFVTTPLLLLDLLLTAGLPWPSIMWTIFLDIVMVVTGLVGALTKTRYKWGFYAAGCAAMIGIFYELAIVARANAKRLGNDVHRTFTICGVLTLFIWLLYPVAWGLCEGGNVITPNDEAFFYGCLDFMAKPVFSIALIYGHWNINPARLGLAILSGEERAEQLLKKHDGSPPNGHSHDQTGQNGSTRQNGANGSHRALNTEGAASAEVC</sequence>
<dbReference type="Proteomes" id="UP000310121">
    <property type="component" value="Unassembled WGS sequence"/>
</dbReference>
<evidence type="ECO:0000256" key="8">
    <source>
        <dbReference type="ARBA" id="ARBA00022991"/>
    </source>
</evidence>
<dbReference type="PANTHER" id="PTHR28286:SF1">
    <property type="entry name" value="30 KDA HEAT SHOCK PROTEIN-RELATED"/>
    <property type="match status" value="1"/>
</dbReference>
<dbReference type="GO" id="GO:0009881">
    <property type="term" value="F:photoreceptor activity"/>
    <property type="evidence" value="ECO:0007669"/>
    <property type="project" value="UniProtKB-KW"/>
</dbReference>
<comment type="similarity">
    <text evidence="2">Belongs to the archaeal/bacterial/fungal opsin family.</text>
</comment>
<comment type="caution">
    <text evidence="13">The sequence shown here is derived from an EMBL/GenBank/DDBJ whole genome shotgun (WGS) entry which is preliminary data.</text>
</comment>
<feature type="transmembrane region" description="Helical" evidence="12">
    <location>
        <begin position="123"/>
        <end position="143"/>
    </location>
</feature>
<dbReference type="PRINTS" id="PR00251">
    <property type="entry name" value="BACTRLOPSIN"/>
</dbReference>
<keyword evidence="10" id="KW-0675">Receptor</keyword>
<dbReference type="PANTHER" id="PTHR28286">
    <property type="match status" value="1"/>
</dbReference>
<protein>
    <submittedName>
        <fullName evidence="13">Bacteriorhodopsin</fullName>
    </submittedName>
</protein>
<dbReference type="Gene3D" id="1.20.1070.10">
    <property type="entry name" value="Rhodopsin 7-helix transmembrane proteins"/>
    <property type="match status" value="1"/>
</dbReference>
<reference evidence="13 14" key="1">
    <citation type="submission" date="2018-10" db="EMBL/GenBank/DDBJ databases">
        <title>Fifty Aureobasidium pullulans genomes reveal a recombining polyextremotolerant generalist.</title>
        <authorList>
            <person name="Gostincar C."/>
            <person name="Turk M."/>
            <person name="Zajc J."/>
            <person name="Gunde-Cimerman N."/>
        </authorList>
    </citation>
    <scope>NUCLEOTIDE SEQUENCE [LARGE SCALE GENOMIC DNA]</scope>
    <source>
        <strain evidence="13 14">EXF-3844</strain>
    </source>
</reference>
<evidence type="ECO:0000256" key="7">
    <source>
        <dbReference type="ARBA" id="ARBA00022989"/>
    </source>
</evidence>
<evidence type="ECO:0000256" key="9">
    <source>
        <dbReference type="ARBA" id="ARBA00023136"/>
    </source>
</evidence>
<dbReference type="GO" id="GO:0005216">
    <property type="term" value="F:monoatomic ion channel activity"/>
    <property type="evidence" value="ECO:0007669"/>
    <property type="project" value="InterPro"/>
</dbReference>
<dbReference type="SUPFAM" id="SSF81321">
    <property type="entry name" value="Family A G protein-coupled receptor-like"/>
    <property type="match status" value="1"/>
</dbReference>
<dbReference type="GO" id="GO:0005886">
    <property type="term" value="C:plasma membrane"/>
    <property type="evidence" value="ECO:0007669"/>
    <property type="project" value="TreeGrafter"/>
</dbReference>
<evidence type="ECO:0000256" key="11">
    <source>
        <dbReference type="SAM" id="MobiDB-lite"/>
    </source>
</evidence>
<dbReference type="InterPro" id="IPR001425">
    <property type="entry name" value="Arc/bac/fun_rhodopsins"/>
</dbReference>
<dbReference type="AlphaFoldDB" id="A0A4S9SQD6"/>
<evidence type="ECO:0000256" key="10">
    <source>
        <dbReference type="ARBA" id="ARBA00023170"/>
    </source>
</evidence>